<dbReference type="InterPro" id="IPR019734">
    <property type="entry name" value="TPR_rpt"/>
</dbReference>
<dbReference type="InterPro" id="IPR011990">
    <property type="entry name" value="TPR-like_helical_dom_sf"/>
</dbReference>
<dbReference type="Gene3D" id="1.25.40.10">
    <property type="entry name" value="Tetratricopeptide repeat domain"/>
    <property type="match status" value="1"/>
</dbReference>
<evidence type="ECO:0000313" key="3">
    <source>
        <dbReference type="Proteomes" id="UP000054248"/>
    </source>
</evidence>
<feature type="domain" description="Anaphase-promoting complex subunit 5" evidence="1">
    <location>
        <begin position="155"/>
        <end position="191"/>
    </location>
</feature>
<dbReference type="SUPFAM" id="SSF48452">
    <property type="entry name" value="TPR-like"/>
    <property type="match status" value="2"/>
</dbReference>
<name>A0A0C3L2P4_9AGAM</name>
<evidence type="ECO:0000313" key="2">
    <source>
        <dbReference type="EMBL" id="KIO16002.1"/>
    </source>
</evidence>
<dbReference type="SMART" id="SM00028">
    <property type="entry name" value="TPR"/>
    <property type="match status" value="7"/>
</dbReference>
<accession>A0A0C3L2P4</accession>
<dbReference type="PANTHER" id="PTHR10098">
    <property type="entry name" value="RAPSYN-RELATED"/>
    <property type="match status" value="1"/>
</dbReference>
<gene>
    <name evidence="2" type="ORF">M407DRAFT_34368</name>
</gene>
<keyword evidence="3" id="KW-1185">Reference proteome</keyword>
<dbReference type="HOGENOM" id="CLU_042955_0_0_1"/>
<proteinExistence type="predicted"/>
<dbReference type="Pfam" id="PF12862">
    <property type="entry name" value="ANAPC5"/>
    <property type="match status" value="1"/>
</dbReference>
<reference evidence="2 3" key="1">
    <citation type="submission" date="2014-04" db="EMBL/GenBank/DDBJ databases">
        <authorList>
            <consortium name="DOE Joint Genome Institute"/>
            <person name="Kuo A."/>
            <person name="Girlanda M."/>
            <person name="Perotto S."/>
            <person name="Kohler A."/>
            <person name="Nagy L.G."/>
            <person name="Floudas D."/>
            <person name="Copeland A."/>
            <person name="Barry K.W."/>
            <person name="Cichocki N."/>
            <person name="Veneault-Fourrey C."/>
            <person name="LaButti K."/>
            <person name="Lindquist E.A."/>
            <person name="Lipzen A."/>
            <person name="Lundell T."/>
            <person name="Morin E."/>
            <person name="Murat C."/>
            <person name="Sun H."/>
            <person name="Tunlid A."/>
            <person name="Henrissat B."/>
            <person name="Grigoriev I.V."/>
            <person name="Hibbett D.S."/>
            <person name="Martin F."/>
            <person name="Nordberg H.P."/>
            <person name="Cantor M.N."/>
            <person name="Hua S.X."/>
        </authorList>
    </citation>
    <scope>NUCLEOTIDE SEQUENCE [LARGE SCALE GENOMIC DNA]</scope>
    <source>
        <strain evidence="2 3">MUT 4182</strain>
    </source>
</reference>
<dbReference type="Proteomes" id="UP000054248">
    <property type="component" value="Unassembled WGS sequence"/>
</dbReference>
<dbReference type="PANTHER" id="PTHR10098:SF108">
    <property type="entry name" value="TETRATRICOPEPTIDE REPEAT PROTEIN 28"/>
    <property type="match status" value="1"/>
</dbReference>
<evidence type="ECO:0000259" key="1">
    <source>
        <dbReference type="Pfam" id="PF12862"/>
    </source>
</evidence>
<organism evidence="2 3">
    <name type="scientific">Tulasnella calospora MUT 4182</name>
    <dbReference type="NCBI Taxonomy" id="1051891"/>
    <lineage>
        <taxon>Eukaryota</taxon>
        <taxon>Fungi</taxon>
        <taxon>Dikarya</taxon>
        <taxon>Basidiomycota</taxon>
        <taxon>Agaricomycotina</taxon>
        <taxon>Agaricomycetes</taxon>
        <taxon>Cantharellales</taxon>
        <taxon>Tulasnellaceae</taxon>
        <taxon>Tulasnella</taxon>
    </lineage>
</organism>
<dbReference type="Pfam" id="PF13374">
    <property type="entry name" value="TPR_10"/>
    <property type="match status" value="1"/>
</dbReference>
<dbReference type="InterPro" id="IPR026000">
    <property type="entry name" value="Apc5_dom"/>
</dbReference>
<reference evidence="3" key="2">
    <citation type="submission" date="2015-01" db="EMBL/GenBank/DDBJ databases">
        <title>Evolutionary Origins and Diversification of the Mycorrhizal Mutualists.</title>
        <authorList>
            <consortium name="DOE Joint Genome Institute"/>
            <consortium name="Mycorrhizal Genomics Consortium"/>
            <person name="Kohler A."/>
            <person name="Kuo A."/>
            <person name="Nagy L.G."/>
            <person name="Floudas D."/>
            <person name="Copeland A."/>
            <person name="Barry K.W."/>
            <person name="Cichocki N."/>
            <person name="Veneault-Fourrey C."/>
            <person name="LaButti K."/>
            <person name="Lindquist E.A."/>
            <person name="Lipzen A."/>
            <person name="Lundell T."/>
            <person name="Morin E."/>
            <person name="Murat C."/>
            <person name="Riley R."/>
            <person name="Ohm R."/>
            <person name="Sun H."/>
            <person name="Tunlid A."/>
            <person name="Henrissat B."/>
            <person name="Grigoriev I.V."/>
            <person name="Hibbett D.S."/>
            <person name="Martin F."/>
        </authorList>
    </citation>
    <scope>NUCLEOTIDE SEQUENCE [LARGE SCALE GENOMIC DNA]</scope>
    <source>
        <strain evidence="3">MUT 4182</strain>
    </source>
</reference>
<dbReference type="EMBL" id="KN823717">
    <property type="protein sequence ID" value="KIO16002.1"/>
    <property type="molecule type" value="Genomic_DNA"/>
</dbReference>
<dbReference type="AlphaFoldDB" id="A0A0C3L2P4"/>
<sequence>MCKTTVTYLPRCTPTPRNADQQPQSPGLLENLGDLESWRGNPERSSAYLDEALRLYQKEADAKGIASVLRKQMVAAYRILDFVKLHAIATAAVEHCKTLNDTLGIAEGLFYLGYSIRMLGDSEKALPILCESLEIRRVHGDDADVIQCLERIGEIQRAIGLKQEALSTLGEAVEVTSRSGDGIGLALALHMVGVTHTERSDFVKASDALSEAITISRKFRLEGRLSVTLSSMGRLKMRLGDYPAAETLFQESIHIARHIRDRFTLAQGLEELGECLHKQSRPDEAAALLEEACLFWRGLSQPSSSKNVASSLVDLKSSQCDWGGALLWHDHIITVCRSQKEHSEVADHLEVADQLELKGEVLVKAQRYDEAALHFEAAMLTRMESMDSWPWPRRQLGRQLSAIPKTAMKWERRLPILCDIKKLQRRQPQLVTASLKFAIPIGHEES</sequence>
<dbReference type="Pfam" id="PF13424">
    <property type="entry name" value="TPR_12"/>
    <property type="match status" value="1"/>
</dbReference>
<protein>
    <recommendedName>
        <fullName evidence="1">Anaphase-promoting complex subunit 5 domain-containing protein</fullName>
    </recommendedName>
</protein>
<dbReference type="OrthoDB" id="621413at2759"/>